<feature type="region of interest" description="Disordered" evidence="1">
    <location>
        <begin position="1"/>
        <end position="26"/>
    </location>
</feature>
<reference evidence="2 3" key="1">
    <citation type="journal article" date="2018" name="Evol. Lett.">
        <title>Horizontal gene cluster transfer increased hallucinogenic mushroom diversity.</title>
        <authorList>
            <person name="Reynolds H.T."/>
            <person name="Vijayakumar V."/>
            <person name="Gluck-Thaler E."/>
            <person name="Korotkin H.B."/>
            <person name="Matheny P.B."/>
            <person name="Slot J.C."/>
        </authorList>
    </citation>
    <scope>NUCLEOTIDE SEQUENCE [LARGE SCALE GENOMIC DNA]</scope>
    <source>
        <strain evidence="2 3">SRW20</strain>
    </source>
</reference>
<dbReference type="AlphaFoldDB" id="A0A409WUW0"/>
<accession>A0A409WUW0</accession>
<evidence type="ECO:0000256" key="1">
    <source>
        <dbReference type="SAM" id="MobiDB-lite"/>
    </source>
</evidence>
<sequence length="103" mass="10798">MSSQSHLPRVEEQIGGGSTQSFQPAATDAATARLSFCSPGAKSGKGMMLPLNAAYLAHHINMVTNIYRTSLALKSESEVLGPPPRHPMTIVADAPPLRLTSGA</sequence>
<gene>
    <name evidence="2" type="ORF">CVT26_013148</name>
</gene>
<name>A0A409WUW0_9AGAR</name>
<feature type="region of interest" description="Disordered" evidence="1">
    <location>
        <begin position="78"/>
        <end position="103"/>
    </location>
</feature>
<dbReference type="InParanoid" id="A0A409WUW0"/>
<dbReference type="Proteomes" id="UP000284706">
    <property type="component" value="Unassembled WGS sequence"/>
</dbReference>
<comment type="caution">
    <text evidence="2">The sequence shown here is derived from an EMBL/GenBank/DDBJ whole genome shotgun (WGS) entry which is preliminary data.</text>
</comment>
<dbReference type="EMBL" id="NHYE01004763">
    <property type="protein sequence ID" value="PPQ82310.1"/>
    <property type="molecule type" value="Genomic_DNA"/>
</dbReference>
<protein>
    <submittedName>
        <fullName evidence="2">Uncharacterized protein</fullName>
    </submittedName>
</protein>
<organism evidence="2 3">
    <name type="scientific">Gymnopilus dilepis</name>
    <dbReference type="NCBI Taxonomy" id="231916"/>
    <lineage>
        <taxon>Eukaryota</taxon>
        <taxon>Fungi</taxon>
        <taxon>Dikarya</taxon>
        <taxon>Basidiomycota</taxon>
        <taxon>Agaricomycotina</taxon>
        <taxon>Agaricomycetes</taxon>
        <taxon>Agaricomycetidae</taxon>
        <taxon>Agaricales</taxon>
        <taxon>Agaricineae</taxon>
        <taxon>Hymenogastraceae</taxon>
        <taxon>Gymnopilus</taxon>
    </lineage>
</organism>
<evidence type="ECO:0000313" key="3">
    <source>
        <dbReference type="Proteomes" id="UP000284706"/>
    </source>
</evidence>
<evidence type="ECO:0000313" key="2">
    <source>
        <dbReference type="EMBL" id="PPQ82310.1"/>
    </source>
</evidence>
<keyword evidence="3" id="KW-1185">Reference proteome</keyword>
<proteinExistence type="predicted"/>